<gene>
    <name evidence="4" type="ORF">JWJ88_07520</name>
</gene>
<dbReference type="Proteomes" id="UP000663629">
    <property type="component" value="Chromosome 1"/>
</dbReference>
<evidence type="ECO:0000313" key="4">
    <source>
        <dbReference type="EMBL" id="QRZ12466.1"/>
    </source>
</evidence>
<keyword evidence="5" id="KW-1185">Reference proteome</keyword>
<dbReference type="Pfam" id="PF00440">
    <property type="entry name" value="TetR_N"/>
    <property type="match status" value="1"/>
</dbReference>
<feature type="domain" description="HTH tetR-type" evidence="3">
    <location>
        <begin position="12"/>
        <end position="72"/>
    </location>
</feature>
<name>A0ABX7JFS8_9RHOB</name>
<keyword evidence="1 2" id="KW-0238">DNA-binding</keyword>
<dbReference type="EMBL" id="CP070368">
    <property type="protein sequence ID" value="QRZ12466.1"/>
    <property type="molecule type" value="Genomic_DNA"/>
</dbReference>
<evidence type="ECO:0000256" key="2">
    <source>
        <dbReference type="PROSITE-ProRule" id="PRU00335"/>
    </source>
</evidence>
<protein>
    <submittedName>
        <fullName evidence="4">TetR/AcrR family transcriptional regulator</fullName>
    </submittedName>
</protein>
<evidence type="ECO:0000313" key="5">
    <source>
        <dbReference type="Proteomes" id="UP000663629"/>
    </source>
</evidence>
<reference evidence="4 5" key="1">
    <citation type="submission" date="2021-02" db="EMBL/GenBank/DDBJ databases">
        <title>Paracoccus methylovroum sp.nov., a new methanol and methylamine utilizing methylotrophic denitrifer.</title>
        <authorList>
            <person name="Timsy T."/>
            <person name="Behrendt U."/>
            <person name="Ulrich A."/>
            <person name="Spanner T."/>
            <person name="Foesel B.U."/>
            <person name="Horn M.A."/>
            <person name="Kolb S."/>
        </authorList>
    </citation>
    <scope>NUCLEOTIDE SEQUENCE [LARGE SCALE GENOMIC DNA]</scope>
    <source>
        <strain evidence="4 5">H4-D09</strain>
    </source>
</reference>
<dbReference type="InterPro" id="IPR001647">
    <property type="entry name" value="HTH_TetR"/>
</dbReference>
<dbReference type="SUPFAM" id="SSF46689">
    <property type="entry name" value="Homeodomain-like"/>
    <property type="match status" value="1"/>
</dbReference>
<feature type="DNA-binding region" description="H-T-H motif" evidence="2">
    <location>
        <begin position="35"/>
        <end position="54"/>
    </location>
</feature>
<sequence length="217" mass="24245">MDNNVAPETGWRGSREGWLEAGYKALIDSGVDAVKIQPLAKQLNLSRTSFYWFFGDREALLNALLEGWEARTTQPLVAATRQYAETQTEAMLNVLTCLLSDAFDSRLEFAVRSWALQDRKVAERIEVADAARLQALVEMLVAWGHDPAVADVRARTVYLVQIGYISMQAREDIPTRLERIPTYVEIYTGQSPEPREIARFNARFIPVTGAPAGGQVA</sequence>
<accession>A0ABX7JFS8</accession>
<dbReference type="PROSITE" id="PS50977">
    <property type="entry name" value="HTH_TETR_2"/>
    <property type="match status" value="1"/>
</dbReference>
<evidence type="ECO:0000259" key="3">
    <source>
        <dbReference type="PROSITE" id="PS50977"/>
    </source>
</evidence>
<dbReference type="RefSeq" id="WP_205293499.1">
    <property type="nucleotide sequence ID" value="NZ_CP070368.1"/>
</dbReference>
<dbReference type="Gene3D" id="1.10.357.10">
    <property type="entry name" value="Tetracycline Repressor, domain 2"/>
    <property type="match status" value="1"/>
</dbReference>
<evidence type="ECO:0000256" key="1">
    <source>
        <dbReference type="ARBA" id="ARBA00023125"/>
    </source>
</evidence>
<organism evidence="4 5">
    <name type="scientific">Paracoccus methylovorus</name>
    <dbReference type="NCBI Taxonomy" id="2812658"/>
    <lineage>
        <taxon>Bacteria</taxon>
        <taxon>Pseudomonadati</taxon>
        <taxon>Pseudomonadota</taxon>
        <taxon>Alphaproteobacteria</taxon>
        <taxon>Rhodobacterales</taxon>
        <taxon>Paracoccaceae</taxon>
        <taxon>Paracoccus</taxon>
    </lineage>
</organism>
<dbReference type="InterPro" id="IPR009057">
    <property type="entry name" value="Homeodomain-like_sf"/>
</dbReference>
<proteinExistence type="predicted"/>